<comment type="caution">
    <text evidence="12">The sequence shown here is derived from an EMBL/GenBank/DDBJ whole genome shotgun (WGS) entry which is preliminary data.</text>
</comment>
<evidence type="ECO:0000259" key="11">
    <source>
        <dbReference type="Pfam" id="PF02742"/>
    </source>
</evidence>
<feature type="transmembrane region" description="Helical" evidence="10">
    <location>
        <begin position="48"/>
        <end position="66"/>
    </location>
</feature>
<feature type="transmembrane region" description="Helical" evidence="10">
    <location>
        <begin position="151"/>
        <end position="171"/>
    </location>
</feature>
<evidence type="ECO:0000313" key="12">
    <source>
        <dbReference type="EMBL" id="KIC73894.1"/>
    </source>
</evidence>
<feature type="region of interest" description="Disordered" evidence="9">
    <location>
        <begin position="431"/>
        <end position="450"/>
    </location>
</feature>
<keyword evidence="6 10" id="KW-1133">Transmembrane helix</keyword>
<dbReference type="SMART" id="SM00529">
    <property type="entry name" value="HTH_DTXR"/>
    <property type="match status" value="1"/>
</dbReference>
<dbReference type="Pfam" id="PF00950">
    <property type="entry name" value="ABC-3"/>
    <property type="match status" value="1"/>
</dbReference>
<feature type="transmembrane region" description="Helical" evidence="10">
    <location>
        <begin position="240"/>
        <end position="259"/>
    </location>
</feature>
<reference evidence="12 13" key="1">
    <citation type="journal article" date="2014" name="Mol. Biol. Evol.">
        <title>Massive expansion of Ubiquitination-related gene families within the Chlamydiae.</title>
        <authorList>
            <person name="Domman D."/>
            <person name="Collingro A."/>
            <person name="Lagkouvardos I."/>
            <person name="Gehre L."/>
            <person name="Weinmaier T."/>
            <person name="Rattei T."/>
            <person name="Subtil A."/>
            <person name="Horn M."/>
        </authorList>
    </citation>
    <scope>NUCLEOTIDE SEQUENCE [LARGE SCALE GENOMIC DNA]</scope>
    <source>
        <strain evidence="12 13">EI2</strain>
    </source>
</reference>
<proteinExistence type="inferred from homology"/>
<name>A0A0C1H966_9BACT</name>
<accession>A0A0C1H966</accession>
<dbReference type="InterPro" id="IPR022689">
    <property type="entry name" value="Iron_dep_repressor"/>
</dbReference>
<feature type="transmembrane region" description="Helical" evidence="10">
    <location>
        <begin position="108"/>
        <end position="131"/>
    </location>
</feature>
<evidence type="ECO:0000256" key="7">
    <source>
        <dbReference type="ARBA" id="ARBA00023136"/>
    </source>
</evidence>
<dbReference type="GO" id="GO:0010043">
    <property type="term" value="P:response to zinc ion"/>
    <property type="evidence" value="ECO:0007669"/>
    <property type="project" value="TreeGrafter"/>
</dbReference>
<gene>
    <name evidence="12" type="primary">ytgC</name>
    <name evidence="12" type="ORF">DB44_AT00130</name>
</gene>
<evidence type="ECO:0000256" key="2">
    <source>
        <dbReference type="ARBA" id="ARBA00008034"/>
    </source>
</evidence>
<dbReference type="InterPro" id="IPR037294">
    <property type="entry name" value="ABC_BtuC-like"/>
</dbReference>
<dbReference type="PANTHER" id="PTHR30477:SF3">
    <property type="entry name" value="METAL TRANSPORT SYSTEM MEMBRANE PROTEIN CT_069-RELATED"/>
    <property type="match status" value="1"/>
</dbReference>
<dbReference type="RefSeq" id="WP_039356368.1">
    <property type="nucleotide sequence ID" value="NZ_JSAN01000018.1"/>
</dbReference>
<organism evidence="12 13">
    <name type="scientific">Candidatus Protochlamydia amoebophila</name>
    <dbReference type="NCBI Taxonomy" id="362787"/>
    <lineage>
        <taxon>Bacteria</taxon>
        <taxon>Pseudomonadati</taxon>
        <taxon>Chlamydiota</taxon>
        <taxon>Chlamydiia</taxon>
        <taxon>Parachlamydiales</taxon>
        <taxon>Parachlamydiaceae</taxon>
        <taxon>Candidatus Protochlamydia</taxon>
    </lineage>
</organism>
<dbReference type="GO" id="GO:0055085">
    <property type="term" value="P:transmembrane transport"/>
    <property type="evidence" value="ECO:0007669"/>
    <property type="project" value="InterPro"/>
</dbReference>
<dbReference type="GO" id="GO:0003700">
    <property type="term" value="F:DNA-binding transcription factor activity"/>
    <property type="evidence" value="ECO:0007669"/>
    <property type="project" value="InterPro"/>
</dbReference>
<dbReference type="InterPro" id="IPR001367">
    <property type="entry name" value="Fe_dep_repressor"/>
</dbReference>
<dbReference type="GO" id="GO:0046983">
    <property type="term" value="F:protein dimerization activity"/>
    <property type="evidence" value="ECO:0007669"/>
    <property type="project" value="InterPro"/>
</dbReference>
<comment type="similarity">
    <text evidence="2 8">Belongs to the ABC-3 integral membrane protein family.</text>
</comment>
<dbReference type="PATRIC" id="fig|362787.3.peg.289"/>
<protein>
    <submittedName>
        <fullName evidence="12">Putative metal transport system membrane protein</fullName>
    </submittedName>
</protein>
<dbReference type="GO" id="GO:0043190">
    <property type="term" value="C:ATP-binding cassette (ABC) transporter complex"/>
    <property type="evidence" value="ECO:0007669"/>
    <property type="project" value="InterPro"/>
</dbReference>
<keyword evidence="4" id="KW-1003">Cell membrane</keyword>
<keyword evidence="3 8" id="KW-0813">Transport</keyword>
<dbReference type="Pfam" id="PF02742">
    <property type="entry name" value="Fe_dep_repr_C"/>
    <property type="match status" value="1"/>
</dbReference>
<keyword evidence="5 8" id="KW-0812">Transmembrane</keyword>
<dbReference type="AlphaFoldDB" id="A0A0C1H966"/>
<dbReference type="InterPro" id="IPR036421">
    <property type="entry name" value="Fe_dep_repressor_sf"/>
</dbReference>
<evidence type="ECO:0000256" key="8">
    <source>
        <dbReference type="RuleBase" id="RU003943"/>
    </source>
</evidence>
<evidence type="ECO:0000256" key="5">
    <source>
        <dbReference type="ARBA" id="ARBA00022692"/>
    </source>
</evidence>
<dbReference type="EMBL" id="JSAN01000018">
    <property type="protein sequence ID" value="KIC73894.1"/>
    <property type="molecule type" value="Genomic_DNA"/>
</dbReference>
<dbReference type="SUPFAM" id="SSF47979">
    <property type="entry name" value="Iron-dependent repressor protein, dimerization domain"/>
    <property type="match status" value="1"/>
</dbReference>
<evidence type="ECO:0000256" key="6">
    <source>
        <dbReference type="ARBA" id="ARBA00022989"/>
    </source>
</evidence>
<dbReference type="Proteomes" id="UP000031465">
    <property type="component" value="Unassembled WGS sequence"/>
</dbReference>
<keyword evidence="7 10" id="KW-0472">Membrane</keyword>
<feature type="transmembrane region" description="Helical" evidence="10">
    <location>
        <begin position="12"/>
        <end position="36"/>
    </location>
</feature>
<dbReference type="GO" id="GO:0046914">
    <property type="term" value="F:transition metal ion binding"/>
    <property type="evidence" value="ECO:0007669"/>
    <property type="project" value="InterPro"/>
</dbReference>
<evidence type="ECO:0000256" key="4">
    <source>
        <dbReference type="ARBA" id="ARBA00022475"/>
    </source>
</evidence>
<evidence type="ECO:0000256" key="3">
    <source>
        <dbReference type="ARBA" id="ARBA00022448"/>
    </source>
</evidence>
<dbReference type="Gene3D" id="1.10.10.10">
    <property type="entry name" value="Winged helix-like DNA-binding domain superfamily/Winged helix DNA-binding domain"/>
    <property type="match status" value="1"/>
</dbReference>
<evidence type="ECO:0000256" key="1">
    <source>
        <dbReference type="ARBA" id="ARBA00004429"/>
    </source>
</evidence>
<dbReference type="CDD" id="cd06550">
    <property type="entry name" value="TM_ABC_iron-siderophores_like"/>
    <property type="match status" value="1"/>
</dbReference>
<dbReference type="SUPFAM" id="SSF81345">
    <property type="entry name" value="ABC transporter involved in vitamin B12 uptake, BtuC"/>
    <property type="match status" value="1"/>
</dbReference>
<dbReference type="PANTHER" id="PTHR30477">
    <property type="entry name" value="ABC-TRANSPORTER METAL-BINDING PROTEIN"/>
    <property type="match status" value="1"/>
</dbReference>
<dbReference type="InterPro" id="IPR036388">
    <property type="entry name" value="WH-like_DNA-bd_sf"/>
</dbReference>
<dbReference type="InterPro" id="IPR001626">
    <property type="entry name" value="ABC_TroCD"/>
</dbReference>
<evidence type="ECO:0000313" key="13">
    <source>
        <dbReference type="Proteomes" id="UP000031465"/>
    </source>
</evidence>
<evidence type="ECO:0000256" key="10">
    <source>
        <dbReference type="SAM" id="Phobius"/>
    </source>
</evidence>
<sequence>MYSPFSFFIDPVLRAPTIGCMLMSLTASMIGVVIFLRKQVLAGETLSHASYPGVIIGILLAGFFSVEETDELRLALFTLTGAFTTSLVGVGFVQFLEKKIKVTSDAALCFVLSTFFGVGLMLTSEVQFTYTSLYKQISTYLYGQAATMTDIHIMVYGSLLLVVITIISWLYKEIQILTFDRQYAKSLGIHVRTIEILIFILLTLTVIIGIRSVGVVLMSAMLVAPAVAARQFTNKFSMMLILSGFFGLLSGFLGNYLSVQITDLLASYYPSSRLVLPTGPMIVIVASFICLLALLFAPERGLLIRLIRIGYFHYECTCENLLKTIWRLSPDIVVRFDQLIKYQPSSPLYLIFVLHRMKHNGWIQFNRDNTYQLTQDGQLRAAKIIRLHRLWEVYLVEYLGARTERVHHNAEEMEHILTPELEKELTELLHDPKHDPHRQPIPSKEGMHVV</sequence>
<feature type="transmembrane region" description="Helical" evidence="10">
    <location>
        <begin position="279"/>
        <end position="298"/>
    </location>
</feature>
<comment type="subcellular location">
    <subcellularLocation>
        <location evidence="1">Cell inner membrane</location>
        <topology evidence="1">Multi-pass membrane protein</topology>
    </subcellularLocation>
    <subcellularLocation>
        <location evidence="8">Cell membrane</location>
        <topology evidence="8">Multi-pass membrane protein</topology>
    </subcellularLocation>
</comment>
<feature type="transmembrane region" description="Helical" evidence="10">
    <location>
        <begin position="72"/>
        <end position="96"/>
    </location>
</feature>
<dbReference type="Gene3D" id="1.10.3470.10">
    <property type="entry name" value="ABC transporter involved in vitamin B12 uptake, BtuC"/>
    <property type="match status" value="1"/>
</dbReference>
<feature type="domain" description="Iron dependent repressor metal binding and dimerisation" evidence="11">
    <location>
        <begin position="374"/>
        <end position="442"/>
    </location>
</feature>
<evidence type="ECO:0000256" key="9">
    <source>
        <dbReference type="SAM" id="MobiDB-lite"/>
    </source>
</evidence>